<gene>
    <name evidence="10" type="ORF">niasHS_001055</name>
</gene>
<evidence type="ECO:0000256" key="2">
    <source>
        <dbReference type="ARBA" id="ARBA00022741"/>
    </source>
</evidence>
<dbReference type="InterPro" id="IPR050198">
    <property type="entry name" value="Non-receptor_tyrosine_kinases"/>
</dbReference>
<feature type="binding site" evidence="6">
    <location>
        <position position="322"/>
    </location>
    <ligand>
        <name>ATP</name>
        <dbReference type="ChEBI" id="CHEBI:30616"/>
    </ligand>
</feature>
<dbReference type="GO" id="GO:0005524">
    <property type="term" value="F:ATP binding"/>
    <property type="evidence" value="ECO:0007669"/>
    <property type="project" value="UniProtKB-UniRule"/>
</dbReference>
<comment type="similarity">
    <text evidence="7">Belongs to the protein kinase superfamily. Tyr protein kinase family.</text>
</comment>
<keyword evidence="7" id="KW-0829">Tyrosine-protein kinase</keyword>
<evidence type="ECO:0000256" key="8">
    <source>
        <dbReference type="SAM" id="MobiDB-lite"/>
    </source>
</evidence>
<dbReference type="EC" id="2.7.10.2" evidence="7"/>
<keyword evidence="1 7" id="KW-0808">Transferase</keyword>
<dbReference type="InterPro" id="IPR011009">
    <property type="entry name" value="Kinase-like_dom_sf"/>
</dbReference>
<dbReference type="InterPro" id="IPR036860">
    <property type="entry name" value="SH2_dom_sf"/>
</dbReference>
<dbReference type="InterPro" id="IPR001245">
    <property type="entry name" value="Ser-Thr/Tyr_kinase_cat_dom"/>
</dbReference>
<proteinExistence type="inferred from homology"/>
<dbReference type="InterPro" id="IPR035849">
    <property type="entry name" value="Fes/Fps/Fer_SH2"/>
</dbReference>
<accession>A0ABD2K834</accession>
<keyword evidence="3 7" id="KW-0418">Kinase</keyword>
<reference evidence="10 11" key="1">
    <citation type="submission" date="2024-10" db="EMBL/GenBank/DDBJ databases">
        <authorList>
            <person name="Kim D."/>
        </authorList>
    </citation>
    <scope>NUCLEOTIDE SEQUENCE [LARGE SCALE GENOMIC DNA]</scope>
    <source>
        <strain evidence="10">Taebaek</strain>
    </source>
</reference>
<keyword evidence="11" id="KW-1185">Reference proteome</keyword>
<dbReference type="InterPro" id="IPR017441">
    <property type="entry name" value="Protein_kinase_ATP_BS"/>
</dbReference>
<feature type="domain" description="SH2" evidence="9">
    <location>
        <begin position="185"/>
        <end position="278"/>
    </location>
</feature>
<dbReference type="SMART" id="SM00252">
    <property type="entry name" value="SH2"/>
    <property type="match status" value="1"/>
</dbReference>
<dbReference type="Gene3D" id="1.10.510.10">
    <property type="entry name" value="Transferase(Phosphotransferase) domain 1"/>
    <property type="match status" value="1"/>
</dbReference>
<dbReference type="InterPro" id="IPR008266">
    <property type="entry name" value="Tyr_kinase_AS"/>
</dbReference>
<evidence type="ECO:0000313" key="10">
    <source>
        <dbReference type="EMBL" id="KAL3099067.1"/>
    </source>
</evidence>
<dbReference type="PROSITE" id="PS00107">
    <property type="entry name" value="PROTEIN_KINASE_ATP"/>
    <property type="match status" value="1"/>
</dbReference>
<dbReference type="SUPFAM" id="SSF103657">
    <property type="entry name" value="BAR/IMD domain-like"/>
    <property type="match status" value="1"/>
</dbReference>
<evidence type="ECO:0000259" key="9">
    <source>
        <dbReference type="PROSITE" id="PS50001"/>
    </source>
</evidence>
<dbReference type="PROSITE" id="PS00109">
    <property type="entry name" value="PROTEIN_KINASE_TYR"/>
    <property type="match status" value="1"/>
</dbReference>
<dbReference type="PROSITE" id="PS50001">
    <property type="entry name" value="SH2"/>
    <property type="match status" value="1"/>
</dbReference>
<evidence type="ECO:0000256" key="6">
    <source>
        <dbReference type="PROSITE-ProRule" id="PRU10141"/>
    </source>
</evidence>
<comment type="caution">
    <text evidence="10">The sequence shown here is derived from an EMBL/GenBank/DDBJ whole genome shotgun (WGS) entry which is preliminary data.</text>
</comment>
<keyword evidence="4 6" id="KW-0067">ATP-binding</keyword>
<comment type="catalytic activity">
    <reaction evidence="7">
        <text>L-tyrosyl-[protein] + ATP = O-phospho-L-tyrosyl-[protein] + ADP + H(+)</text>
        <dbReference type="Rhea" id="RHEA:10596"/>
        <dbReference type="Rhea" id="RHEA-COMP:10136"/>
        <dbReference type="Rhea" id="RHEA-COMP:20101"/>
        <dbReference type="ChEBI" id="CHEBI:15378"/>
        <dbReference type="ChEBI" id="CHEBI:30616"/>
        <dbReference type="ChEBI" id="CHEBI:46858"/>
        <dbReference type="ChEBI" id="CHEBI:61978"/>
        <dbReference type="ChEBI" id="CHEBI:456216"/>
        <dbReference type="EC" id="2.7.10.2"/>
    </reaction>
</comment>
<dbReference type="AlphaFoldDB" id="A0ABD2K834"/>
<keyword evidence="2 6" id="KW-0547">Nucleotide-binding</keyword>
<evidence type="ECO:0000256" key="4">
    <source>
        <dbReference type="ARBA" id="ARBA00022840"/>
    </source>
</evidence>
<dbReference type="CDD" id="cd10361">
    <property type="entry name" value="SH2_Fps_family"/>
    <property type="match status" value="1"/>
</dbReference>
<dbReference type="Gene3D" id="3.10.20.90">
    <property type="entry name" value="Phosphatidylinositol 3-kinase Catalytic Subunit, Chain A, domain 1"/>
    <property type="match status" value="1"/>
</dbReference>
<keyword evidence="5" id="KW-0727">SH2 domain</keyword>
<evidence type="ECO:0000313" key="11">
    <source>
        <dbReference type="Proteomes" id="UP001620645"/>
    </source>
</evidence>
<feature type="region of interest" description="Disordered" evidence="8">
    <location>
        <begin position="130"/>
        <end position="153"/>
    </location>
</feature>
<protein>
    <recommendedName>
        <fullName evidence="7">Tyrosine-protein kinase</fullName>
        <ecNumber evidence="7">2.7.10.2</ecNumber>
    </recommendedName>
</protein>
<evidence type="ECO:0000256" key="7">
    <source>
        <dbReference type="RuleBase" id="RU362096"/>
    </source>
</evidence>
<sequence>MDFLNILSEKAEIGVDIEQLLTETDKTEEHMKKLVHAIEMYLQPNIANFTLNSRTNKPSRQNTLDSLGETMKGSSIKNCGGPSRHLEKERSVLNKKRLDLDATKSRWKRASDDDNQLATIRNALVDHQPGVAATDTMENVKAKTQDKEGTPSEQQRLISLIGSPFCMLQKLHGLKGRKVPISDRGMLPREDVEEMLPNNGDFLVRMTEETSGTKRLYALSVNDRGLVNHVIFRQHNGLFTVDPNFGEGFRTIDQFDGHYLGTGTSVTTQHHVVLINAVHRANWELSHTSITMGNWLGRGSFGVVKSGVYEDQHGTKTTVAIKVGSQKSTKKQIKMFMKEARIMRQLKHPNLGAAAGLDHIHSKGIIHCDIAAKNCLYADGMVGENFGLRLGAQGQCEEDGRQFEHQADVAGSTDEVQLYRKTSTWAYGVLCWEVFMDGASPPRVNAEWKSLQFPHDAPQKFVMLHVWDTKTNNRYSMGAVYDWLKRHTEEGRRGCPQN</sequence>
<dbReference type="Gene3D" id="3.30.200.20">
    <property type="entry name" value="Phosphorylase Kinase, domain 1"/>
    <property type="match status" value="1"/>
</dbReference>
<evidence type="ECO:0000256" key="5">
    <source>
        <dbReference type="PROSITE-ProRule" id="PRU00191"/>
    </source>
</evidence>
<dbReference type="EMBL" id="JBICCN010000042">
    <property type="protein sequence ID" value="KAL3099067.1"/>
    <property type="molecule type" value="Genomic_DNA"/>
</dbReference>
<dbReference type="Gene3D" id="3.30.505.10">
    <property type="entry name" value="SH2 domain"/>
    <property type="match status" value="1"/>
</dbReference>
<dbReference type="InterPro" id="IPR027267">
    <property type="entry name" value="AH/BAR_dom_sf"/>
</dbReference>
<feature type="compositionally biased region" description="Basic and acidic residues" evidence="8">
    <location>
        <begin position="138"/>
        <end position="150"/>
    </location>
</feature>
<evidence type="ECO:0000256" key="1">
    <source>
        <dbReference type="ARBA" id="ARBA00022679"/>
    </source>
</evidence>
<name>A0ABD2K834_HETSC</name>
<dbReference type="Proteomes" id="UP001620645">
    <property type="component" value="Unassembled WGS sequence"/>
</dbReference>
<evidence type="ECO:0000256" key="3">
    <source>
        <dbReference type="ARBA" id="ARBA00022777"/>
    </source>
</evidence>
<dbReference type="SUPFAM" id="SSF55550">
    <property type="entry name" value="SH2 domain"/>
    <property type="match status" value="1"/>
</dbReference>
<feature type="region of interest" description="Disordered" evidence="8">
    <location>
        <begin position="66"/>
        <end position="89"/>
    </location>
</feature>
<dbReference type="Pfam" id="PF00017">
    <property type="entry name" value="SH2"/>
    <property type="match status" value="1"/>
</dbReference>
<dbReference type="Pfam" id="PF07714">
    <property type="entry name" value="PK_Tyr_Ser-Thr"/>
    <property type="match status" value="2"/>
</dbReference>
<organism evidence="10 11">
    <name type="scientific">Heterodera schachtii</name>
    <name type="common">Sugarbeet cyst nematode worm</name>
    <name type="synonym">Tylenchus schachtii</name>
    <dbReference type="NCBI Taxonomy" id="97005"/>
    <lineage>
        <taxon>Eukaryota</taxon>
        <taxon>Metazoa</taxon>
        <taxon>Ecdysozoa</taxon>
        <taxon>Nematoda</taxon>
        <taxon>Chromadorea</taxon>
        <taxon>Rhabditida</taxon>
        <taxon>Tylenchina</taxon>
        <taxon>Tylenchomorpha</taxon>
        <taxon>Tylenchoidea</taxon>
        <taxon>Heteroderidae</taxon>
        <taxon>Heteroderinae</taxon>
        <taxon>Heterodera</taxon>
    </lineage>
</organism>
<dbReference type="PANTHER" id="PTHR24418">
    <property type="entry name" value="TYROSINE-PROTEIN KINASE"/>
    <property type="match status" value="1"/>
</dbReference>
<dbReference type="GO" id="GO:0004715">
    <property type="term" value="F:non-membrane spanning protein tyrosine kinase activity"/>
    <property type="evidence" value="ECO:0007669"/>
    <property type="project" value="UniProtKB-EC"/>
</dbReference>
<dbReference type="SUPFAM" id="SSF56112">
    <property type="entry name" value="Protein kinase-like (PK-like)"/>
    <property type="match status" value="1"/>
</dbReference>
<dbReference type="InterPro" id="IPR000980">
    <property type="entry name" value="SH2"/>
</dbReference>